<reference evidence="7 8" key="1">
    <citation type="submission" date="2020-04" db="EMBL/GenBank/DDBJ databases">
        <authorList>
            <person name="Yoon J."/>
        </authorList>
    </citation>
    <scope>NUCLEOTIDE SEQUENCE [LARGE SCALE GENOMIC DNA]</scope>
    <source>
        <strain evidence="7 8">KMU-166</strain>
    </source>
</reference>
<keyword evidence="5 6" id="KW-0472">Membrane</keyword>
<feature type="transmembrane region" description="Helical" evidence="6">
    <location>
        <begin position="153"/>
        <end position="172"/>
    </location>
</feature>
<organism evidence="7 8">
    <name type="scientific">Spongiibacter thalassae</name>
    <dbReference type="NCBI Taxonomy" id="2721624"/>
    <lineage>
        <taxon>Bacteria</taxon>
        <taxon>Pseudomonadati</taxon>
        <taxon>Pseudomonadota</taxon>
        <taxon>Gammaproteobacteria</taxon>
        <taxon>Cellvibrionales</taxon>
        <taxon>Spongiibacteraceae</taxon>
        <taxon>Spongiibacter</taxon>
    </lineage>
</organism>
<feature type="transmembrane region" description="Helical" evidence="6">
    <location>
        <begin position="313"/>
        <end position="335"/>
    </location>
</feature>
<comment type="caution">
    <text evidence="7">The sequence shown here is derived from an EMBL/GenBank/DDBJ whole genome shotgun (WGS) entry which is preliminary data.</text>
</comment>
<evidence type="ECO:0000256" key="5">
    <source>
        <dbReference type="ARBA" id="ARBA00023136"/>
    </source>
</evidence>
<feature type="transmembrane region" description="Helical" evidence="6">
    <location>
        <begin position="63"/>
        <end position="83"/>
    </location>
</feature>
<keyword evidence="4 6" id="KW-1133">Transmembrane helix</keyword>
<evidence type="ECO:0000256" key="4">
    <source>
        <dbReference type="ARBA" id="ARBA00022989"/>
    </source>
</evidence>
<evidence type="ECO:0000256" key="3">
    <source>
        <dbReference type="ARBA" id="ARBA00022692"/>
    </source>
</evidence>
<evidence type="ECO:0000313" key="8">
    <source>
        <dbReference type="Proteomes" id="UP000765845"/>
    </source>
</evidence>
<proteinExistence type="inferred from homology"/>
<dbReference type="PANTHER" id="PTHR21716">
    <property type="entry name" value="TRANSMEMBRANE PROTEIN"/>
    <property type="match status" value="1"/>
</dbReference>
<evidence type="ECO:0000313" key="7">
    <source>
        <dbReference type="EMBL" id="NKI17582.1"/>
    </source>
</evidence>
<comment type="similarity">
    <text evidence="2">Belongs to the autoinducer-2 exporter (AI-2E) (TC 2.A.86) family.</text>
</comment>
<dbReference type="RefSeq" id="WP_168450136.1">
    <property type="nucleotide sequence ID" value="NZ_JAAWWK010000003.1"/>
</dbReference>
<evidence type="ECO:0000256" key="2">
    <source>
        <dbReference type="ARBA" id="ARBA00009773"/>
    </source>
</evidence>
<sequence>MPPQTRKYYDDWALKVLAILAVLYTLKVAKDVMLPITLAFIFSLLLAPAVARLQRWHLPRSMAAMLILSGAVTLLAAGFYALASPAAEWLSKTPEAVDHLRSHLGSVDTESSNVDAATRGLDSLAKELSAPANPGVERVIITDAGWRDDMWNLATNIGGYGTLSVILLFFLLSSGEELLRRFIDGLPTSRDKNTVKELARQAQQQMSRYLMTITMVNSGVGLVTALALYLLDFPDPALWGALAGILRYIPYLGVSITVMLLTIVSATTYQTMALVVAAPMGYALFTALVGQIVDPFVHGFRFSLNPIIVFLWIFFWGWLWGAAGVLLAVPLLTLFQVLCRHTERLTPLARILGEPNYATRS</sequence>
<dbReference type="InterPro" id="IPR002549">
    <property type="entry name" value="AI-2E-like"/>
</dbReference>
<dbReference type="PANTHER" id="PTHR21716:SF16">
    <property type="entry name" value="BLL1467 PROTEIN"/>
    <property type="match status" value="1"/>
</dbReference>
<gene>
    <name evidence="7" type="ORF">HCU74_09140</name>
</gene>
<keyword evidence="3 6" id="KW-0812">Transmembrane</keyword>
<keyword evidence="8" id="KW-1185">Reference proteome</keyword>
<dbReference type="Proteomes" id="UP000765845">
    <property type="component" value="Unassembled WGS sequence"/>
</dbReference>
<feature type="transmembrane region" description="Helical" evidence="6">
    <location>
        <begin position="209"/>
        <end position="231"/>
    </location>
</feature>
<comment type="subcellular location">
    <subcellularLocation>
        <location evidence="1">Membrane</location>
        <topology evidence="1">Multi-pass membrane protein</topology>
    </subcellularLocation>
</comment>
<name>A0ABX1GEF9_9GAMM</name>
<dbReference type="Pfam" id="PF01594">
    <property type="entry name" value="AI-2E_transport"/>
    <property type="match status" value="1"/>
</dbReference>
<evidence type="ECO:0000256" key="1">
    <source>
        <dbReference type="ARBA" id="ARBA00004141"/>
    </source>
</evidence>
<evidence type="ECO:0000256" key="6">
    <source>
        <dbReference type="SAM" id="Phobius"/>
    </source>
</evidence>
<feature type="transmembrane region" description="Helical" evidence="6">
    <location>
        <begin position="34"/>
        <end position="51"/>
    </location>
</feature>
<feature type="transmembrane region" description="Helical" evidence="6">
    <location>
        <begin position="237"/>
        <end position="261"/>
    </location>
</feature>
<dbReference type="EMBL" id="JAAWWK010000003">
    <property type="protein sequence ID" value="NKI17582.1"/>
    <property type="molecule type" value="Genomic_DNA"/>
</dbReference>
<protein>
    <submittedName>
        <fullName evidence="7">AI-2E family transporter</fullName>
    </submittedName>
</protein>
<feature type="transmembrane region" description="Helical" evidence="6">
    <location>
        <begin position="273"/>
        <end position="293"/>
    </location>
</feature>
<accession>A0ABX1GEF9</accession>